<dbReference type="AlphaFoldDB" id="I3D1Q4"/>
<dbReference type="EMBL" id="AEXL02000108">
    <property type="protein sequence ID" value="EIJ65647.1"/>
    <property type="molecule type" value="Genomic_DNA"/>
</dbReference>
<dbReference type="PANTHER" id="PTHR33908">
    <property type="entry name" value="MANNOSYLTRANSFERASE YKCB-RELATED"/>
    <property type="match status" value="1"/>
</dbReference>
<dbReference type="InterPro" id="IPR050297">
    <property type="entry name" value="LipidA_mod_glycosyltrf_83"/>
</dbReference>
<evidence type="ECO:0000256" key="4">
    <source>
        <dbReference type="ARBA" id="ARBA00022679"/>
    </source>
</evidence>
<evidence type="ECO:0000256" key="5">
    <source>
        <dbReference type="ARBA" id="ARBA00022692"/>
    </source>
</evidence>
<evidence type="ECO:0000256" key="3">
    <source>
        <dbReference type="ARBA" id="ARBA00022676"/>
    </source>
</evidence>
<organism evidence="10 11">
    <name type="scientific">Candidatus Nitrosopumilus salarius BD31</name>
    <dbReference type="NCBI Taxonomy" id="859350"/>
    <lineage>
        <taxon>Archaea</taxon>
        <taxon>Nitrososphaerota</taxon>
        <taxon>Nitrososphaeria</taxon>
        <taxon>Nitrosopumilales</taxon>
        <taxon>Nitrosopumilaceae</taxon>
        <taxon>Nitrosopumilus</taxon>
    </lineage>
</organism>
<comment type="subcellular location">
    <subcellularLocation>
        <location evidence="1">Cell membrane</location>
        <topology evidence="1">Multi-pass membrane protein</topology>
    </subcellularLocation>
</comment>
<dbReference type="GO" id="GO:0016763">
    <property type="term" value="F:pentosyltransferase activity"/>
    <property type="evidence" value="ECO:0007669"/>
    <property type="project" value="TreeGrafter"/>
</dbReference>
<feature type="transmembrane region" description="Helical" evidence="8">
    <location>
        <begin position="383"/>
        <end position="400"/>
    </location>
</feature>
<feature type="transmembrane region" description="Helical" evidence="8">
    <location>
        <begin position="153"/>
        <end position="183"/>
    </location>
</feature>
<dbReference type="OrthoDB" id="12056at2157"/>
<dbReference type="GO" id="GO:0008610">
    <property type="term" value="P:lipid biosynthetic process"/>
    <property type="evidence" value="ECO:0007669"/>
    <property type="project" value="UniProtKB-ARBA"/>
</dbReference>
<feature type="domain" description="Glycosyltransferase RgtA/B/C/D-like" evidence="9">
    <location>
        <begin position="63"/>
        <end position="190"/>
    </location>
</feature>
<evidence type="ECO:0000256" key="8">
    <source>
        <dbReference type="SAM" id="Phobius"/>
    </source>
</evidence>
<evidence type="ECO:0000256" key="2">
    <source>
        <dbReference type="ARBA" id="ARBA00022475"/>
    </source>
</evidence>
<evidence type="ECO:0000256" key="7">
    <source>
        <dbReference type="ARBA" id="ARBA00023136"/>
    </source>
</evidence>
<evidence type="ECO:0000313" key="11">
    <source>
        <dbReference type="Proteomes" id="UP000003423"/>
    </source>
</evidence>
<feature type="transmembrane region" description="Helical" evidence="8">
    <location>
        <begin position="12"/>
        <end position="31"/>
    </location>
</feature>
<keyword evidence="6 8" id="KW-1133">Transmembrane helix</keyword>
<sequence>MEILQLISKKLQKINIIHIIFTSFSIHMFVISHPNFEVLDEVFFTTFMRWFMLGIDHSPYQLPGLSFIVSPFVYVFGDNWASWRFPIVIFGMVFLYFSNKVIEQVSTKKIAIITSIIMAFSPVIFVSSSLMLRDMPVMAIGFFSIYLYFKQKYYFAALLIGLSALIKETAIFFVMFIVIYHVLNNKEELIIAVKNIPTYRFKFIKTPLIFLLIMAASFLIPLAIYDNTITVLEYSTRYPEYFAVNENFEPGVMRFDILRSTTEIYQKPVEQFNYVSQVTDPIHHLQVIFTKGYYTQQEVATNEFIASFLPIPSGKTVHNITYGYDKTYIDEEGIERHQKEYSTLWVQSIINYTWWHFGFWSCIILMGYTIFQRIKNKIQIPKDITFIFSGFVFFVPYLIIDALRDTFAYYMIYFLPVMGVGLTTIIYKIPNKTIRFLIFAAFLLAIISNFLYIFPMWGF</sequence>
<dbReference type="Pfam" id="PF13231">
    <property type="entry name" value="PMT_2"/>
    <property type="match status" value="1"/>
</dbReference>
<protein>
    <submittedName>
        <fullName evidence="10">Membrane protein</fullName>
    </submittedName>
</protein>
<comment type="caution">
    <text evidence="10">The sequence shown here is derived from an EMBL/GenBank/DDBJ whole genome shotgun (WGS) entry which is preliminary data.</text>
</comment>
<evidence type="ECO:0000256" key="6">
    <source>
        <dbReference type="ARBA" id="ARBA00022989"/>
    </source>
</evidence>
<feature type="transmembrane region" description="Helical" evidence="8">
    <location>
        <begin position="203"/>
        <end position="225"/>
    </location>
</feature>
<dbReference type="InterPro" id="IPR038731">
    <property type="entry name" value="RgtA/B/C-like"/>
</dbReference>
<keyword evidence="11" id="KW-1185">Reference proteome</keyword>
<gene>
    <name evidence="10" type="ORF">BD31_I0668</name>
</gene>
<dbReference type="GO" id="GO:0005886">
    <property type="term" value="C:plasma membrane"/>
    <property type="evidence" value="ECO:0007669"/>
    <property type="project" value="UniProtKB-SubCell"/>
</dbReference>
<keyword evidence="4" id="KW-0808">Transferase</keyword>
<keyword evidence="5 8" id="KW-0812">Transmembrane</keyword>
<feature type="transmembrane region" description="Helical" evidence="8">
    <location>
        <begin position="434"/>
        <end position="454"/>
    </location>
</feature>
<evidence type="ECO:0000259" key="9">
    <source>
        <dbReference type="Pfam" id="PF13231"/>
    </source>
</evidence>
<accession>I3D1Q4</accession>
<feature type="transmembrane region" description="Helical" evidence="8">
    <location>
        <begin position="406"/>
        <end position="427"/>
    </location>
</feature>
<reference evidence="10 11" key="1">
    <citation type="journal article" date="2012" name="J. Bacteriol.">
        <title>Genome sequence of "Candidatus Nitrosopumilus salaria" BD31, an ammonia-oxidizing archaeon from the San Francisco Bay estuary.</title>
        <authorList>
            <person name="Mosier A.C."/>
            <person name="Allen E.E."/>
            <person name="Kim M."/>
            <person name="Ferriera S."/>
            <person name="Francis C.A."/>
        </authorList>
    </citation>
    <scope>NUCLEOTIDE SEQUENCE [LARGE SCALE GENOMIC DNA]</scope>
    <source>
        <strain evidence="10 11">BD31</strain>
    </source>
</reference>
<keyword evidence="2" id="KW-1003">Cell membrane</keyword>
<keyword evidence="7 8" id="KW-0472">Membrane</keyword>
<feature type="transmembrane region" description="Helical" evidence="8">
    <location>
        <begin position="80"/>
        <end position="98"/>
    </location>
</feature>
<evidence type="ECO:0000313" key="10">
    <source>
        <dbReference type="EMBL" id="EIJ65647.1"/>
    </source>
</evidence>
<dbReference type="RefSeq" id="WP_008300064.1">
    <property type="nucleotide sequence ID" value="NZ_AEXL02000108.1"/>
</dbReference>
<name>I3D1Q4_9ARCH</name>
<proteinExistence type="predicted"/>
<dbReference type="PATRIC" id="fig|859350.6.peg.1328"/>
<evidence type="ECO:0000256" key="1">
    <source>
        <dbReference type="ARBA" id="ARBA00004651"/>
    </source>
</evidence>
<keyword evidence="3" id="KW-0328">Glycosyltransferase</keyword>
<feature type="transmembrane region" description="Helical" evidence="8">
    <location>
        <begin position="352"/>
        <end position="371"/>
    </location>
</feature>
<feature type="transmembrane region" description="Helical" evidence="8">
    <location>
        <begin position="110"/>
        <end position="133"/>
    </location>
</feature>
<dbReference type="PANTHER" id="PTHR33908:SF11">
    <property type="entry name" value="MEMBRANE PROTEIN"/>
    <property type="match status" value="1"/>
</dbReference>
<dbReference type="Proteomes" id="UP000003423">
    <property type="component" value="Unassembled WGS sequence"/>
</dbReference>